<dbReference type="NCBIfam" id="TIGR01311">
    <property type="entry name" value="glycerol_kin"/>
    <property type="match status" value="1"/>
</dbReference>
<evidence type="ECO:0000256" key="3">
    <source>
        <dbReference type="ARBA" id="ARBA00022741"/>
    </source>
</evidence>
<dbReference type="InterPro" id="IPR018484">
    <property type="entry name" value="FGGY_N"/>
</dbReference>
<keyword evidence="4 10" id="KW-0418">Kinase</keyword>
<evidence type="ECO:0000256" key="5">
    <source>
        <dbReference type="ARBA" id="ARBA00022798"/>
    </source>
</evidence>
<dbReference type="InterPro" id="IPR043129">
    <property type="entry name" value="ATPase_NBD"/>
</dbReference>
<name>A0A1H3SKI1_9BACI</name>
<dbReference type="FunFam" id="3.30.420.40:FF:000008">
    <property type="entry name" value="Glycerol kinase"/>
    <property type="match status" value="1"/>
</dbReference>
<dbReference type="Pfam" id="PF02782">
    <property type="entry name" value="FGGY_C"/>
    <property type="match status" value="1"/>
</dbReference>
<dbReference type="AlphaFoldDB" id="A0A1H3SKI1"/>
<evidence type="ECO:0000259" key="9">
    <source>
        <dbReference type="Pfam" id="PF02782"/>
    </source>
</evidence>
<evidence type="ECO:0000256" key="2">
    <source>
        <dbReference type="ARBA" id="ARBA00022679"/>
    </source>
</evidence>
<keyword evidence="6" id="KW-0067">ATP-binding</keyword>
<dbReference type="GO" id="GO:0019563">
    <property type="term" value="P:glycerol catabolic process"/>
    <property type="evidence" value="ECO:0007669"/>
    <property type="project" value="TreeGrafter"/>
</dbReference>
<dbReference type="PANTHER" id="PTHR10196:SF69">
    <property type="entry name" value="GLYCEROL KINASE"/>
    <property type="match status" value="1"/>
</dbReference>
<keyword evidence="3" id="KW-0547">Nucleotide-binding</keyword>
<dbReference type="Gene3D" id="3.30.420.40">
    <property type="match status" value="2"/>
</dbReference>
<dbReference type="Pfam" id="PF00370">
    <property type="entry name" value="FGGY_N"/>
    <property type="match status" value="1"/>
</dbReference>
<sequence>MNEGYILAIDQSTSGTKALIIDNQGRIISAKAVSHQQIYPQSGWVEHDPMEIYENVKKVINESVQTTGDRTGKWKALTITNQRETVVVWDKQTGAPVYNAIVWQCRRTAGICAALKEQGCEEKVRSKTGLTMDPYFSGTKVKWILDHVPGARAKAEKGELLLGTIDSWLIWKLTKGNVHATDITNASRTLLYNIYSLSWDDELLQLFTIPKSMFPEVKFSDEIYGNVKDAAINLPELPISGVVGDSQAALFAQQCFEKGMAKATFGTGTSFMVYTDKWQTGNRGLVTSVAWGFNSNVHYALEGIIHTTGDVIKWMKEDLALFSDFAEAEALAEKLDGNDGVYVVPAFVGLGAPYWRPDARAAIVGMSRNTNRSHLIRAGLESIVYQVKDVIQLIYDDAGVPVKQLRVDGGATSNDFLLRFLADILHMDVIVSNVSELSALGSAYLGGLGIGMWDSVEDIKRLKRTGRTFKPKMSQQSRSNYYQGWKKAVSSVLNINI</sequence>
<evidence type="ECO:0000313" key="11">
    <source>
        <dbReference type="Proteomes" id="UP000198935"/>
    </source>
</evidence>
<dbReference type="OrthoDB" id="9805576at2"/>
<dbReference type="GO" id="GO:0004370">
    <property type="term" value="F:glycerol kinase activity"/>
    <property type="evidence" value="ECO:0007669"/>
    <property type="project" value="InterPro"/>
</dbReference>
<reference evidence="11" key="1">
    <citation type="submission" date="2016-10" db="EMBL/GenBank/DDBJ databases">
        <authorList>
            <person name="Varghese N."/>
            <person name="Submissions S."/>
        </authorList>
    </citation>
    <scope>NUCLEOTIDE SEQUENCE [LARGE SCALE GENOMIC DNA]</scope>
    <source>
        <strain evidence="11">SP</strain>
    </source>
</reference>
<feature type="domain" description="Carbohydrate kinase FGGY N-terminal" evidence="8">
    <location>
        <begin position="5"/>
        <end position="251"/>
    </location>
</feature>
<evidence type="ECO:0000259" key="8">
    <source>
        <dbReference type="Pfam" id="PF00370"/>
    </source>
</evidence>
<dbReference type="GO" id="GO:0005524">
    <property type="term" value="F:ATP binding"/>
    <property type="evidence" value="ECO:0007669"/>
    <property type="project" value="UniProtKB-KW"/>
</dbReference>
<gene>
    <name evidence="10" type="ORF">SAMN05421736_11186</name>
</gene>
<comment type="similarity">
    <text evidence="1">Belongs to the FGGY kinase family.</text>
</comment>
<dbReference type="InterPro" id="IPR018485">
    <property type="entry name" value="FGGY_C"/>
</dbReference>
<dbReference type="EMBL" id="FNPI01000011">
    <property type="protein sequence ID" value="SDZ38492.1"/>
    <property type="molecule type" value="Genomic_DNA"/>
</dbReference>
<dbReference type="InterPro" id="IPR000577">
    <property type="entry name" value="Carb_kinase_FGGY"/>
</dbReference>
<evidence type="ECO:0000256" key="1">
    <source>
        <dbReference type="ARBA" id="ARBA00009156"/>
    </source>
</evidence>
<keyword evidence="11" id="KW-1185">Reference proteome</keyword>
<dbReference type="PANTHER" id="PTHR10196">
    <property type="entry name" value="SUGAR KINASE"/>
    <property type="match status" value="1"/>
</dbReference>
<dbReference type="Proteomes" id="UP000198935">
    <property type="component" value="Unassembled WGS sequence"/>
</dbReference>
<dbReference type="GO" id="GO:0006072">
    <property type="term" value="P:glycerol-3-phosphate metabolic process"/>
    <property type="evidence" value="ECO:0007669"/>
    <property type="project" value="InterPro"/>
</dbReference>
<dbReference type="CDD" id="cd07769">
    <property type="entry name" value="ASKHA_NBD_FGGY_GK"/>
    <property type="match status" value="1"/>
</dbReference>
<evidence type="ECO:0000313" key="10">
    <source>
        <dbReference type="EMBL" id="SDZ38492.1"/>
    </source>
</evidence>
<evidence type="ECO:0000256" key="7">
    <source>
        <dbReference type="ARBA" id="ARBA00043149"/>
    </source>
</evidence>
<protein>
    <recommendedName>
        <fullName evidence="7">ATP:glycerol 3-phosphotransferase</fullName>
    </recommendedName>
</protein>
<dbReference type="STRING" id="1503961.SAMN05421736_11186"/>
<dbReference type="PIRSF" id="PIRSF000538">
    <property type="entry name" value="GlpK"/>
    <property type="match status" value="1"/>
</dbReference>
<dbReference type="PROSITE" id="PS00933">
    <property type="entry name" value="FGGY_KINASES_1"/>
    <property type="match status" value="1"/>
</dbReference>
<evidence type="ECO:0000256" key="6">
    <source>
        <dbReference type="ARBA" id="ARBA00022840"/>
    </source>
</evidence>
<keyword evidence="2" id="KW-0808">Transferase</keyword>
<dbReference type="GO" id="GO:0005829">
    <property type="term" value="C:cytosol"/>
    <property type="evidence" value="ECO:0007669"/>
    <property type="project" value="TreeGrafter"/>
</dbReference>
<organism evidence="10 11">
    <name type="scientific">Evansella caseinilytica</name>
    <dbReference type="NCBI Taxonomy" id="1503961"/>
    <lineage>
        <taxon>Bacteria</taxon>
        <taxon>Bacillati</taxon>
        <taxon>Bacillota</taxon>
        <taxon>Bacilli</taxon>
        <taxon>Bacillales</taxon>
        <taxon>Bacillaceae</taxon>
        <taxon>Evansella</taxon>
    </lineage>
</organism>
<dbReference type="SUPFAM" id="SSF53067">
    <property type="entry name" value="Actin-like ATPase domain"/>
    <property type="match status" value="2"/>
</dbReference>
<feature type="domain" description="Carbohydrate kinase FGGY C-terminal" evidence="9">
    <location>
        <begin position="262"/>
        <end position="447"/>
    </location>
</feature>
<evidence type="ECO:0000256" key="4">
    <source>
        <dbReference type="ARBA" id="ARBA00022777"/>
    </source>
</evidence>
<dbReference type="InterPro" id="IPR018483">
    <property type="entry name" value="Carb_kinase_FGGY_CS"/>
</dbReference>
<dbReference type="NCBIfam" id="NF000756">
    <property type="entry name" value="PRK00047.1"/>
    <property type="match status" value="1"/>
</dbReference>
<keyword evidence="5" id="KW-0319">Glycerol metabolism</keyword>
<accession>A0A1H3SKI1</accession>
<proteinExistence type="inferred from homology"/>
<dbReference type="InterPro" id="IPR005999">
    <property type="entry name" value="Glycerol_kin"/>
</dbReference>